<sequence length="717" mass="79817">MTTRDYLNTLFFYRRIAVTVFLWVVAIGFIVTMLLPPTYRADARLLTLFAGYYSQSNATNGGTEPAPIEGQLVSIEAQILNSPELHRAVVTELLGPEANASRINDQLDHFERHFHLEQDDLASVVTISYIDSNPKRASDMLNRLLAEYFHQRASIFTSGRASSLIAQRDAVRAKLDKLNVDIVAFQKRNDLLNIDDQINHAIALHNLLKQRKLENDNALAQDRSTFASLVESAESVSSTILLFRDNTEAAHTLDTMQLSLLQLEARRADLAARYLPLSPFVRQIDQQLKDVSASIAKQKQHLTGAVRYGHNTFYDTVQDRLAVVSSNIKGEAARQRELQTQLVASEAGLQTLIGATNKLSQMFVDRTILTESLRNLSHQVDLASIDQIQADTASSTNVRVIQAPVPPAHRNNPIGMFIAASIISGLMASALTVLVLASLRETFLSPEQVERALLLPVLSAPITPWKEKKTPRRNTILWSTINTIVHNTVLRTKDAADLPPYRPSMLLYGRAITAIDTISDAETKLVMMISFDQNDGLASVIQGLATELVRRSSRPILIIDLASTQDVPLYGQPNEAGMLVWGVTNDAPEQDRATIPDDDPHLHIFVFEPVEGYEVVIGRLRDPAFHLTSQQAANLFALFRKKYDYVIIHAPPARSSFMGVENARLADATLLIIRAEKTRKPIALGIKTQIQETGGQITGIILTDRKSYIPDRIYRFL</sequence>
<dbReference type="Proteomes" id="UP000577891">
    <property type="component" value="Unassembled WGS sequence"/>
</dbReference>
<evidence type="ECO:0008006" key="4">
    <source>
        <dbReference type="Google" id="ProtNLM"/>
    </source>
</evidence>
<dbReference type="SUPFAM" id="SSF52540">
    <property type="entry name" value="P-loop containing nucleoside triphosphate hydrolases"/>
    <property type="match status" value="1"/>
</dbReference>
<evidence type="ECO:0000313" key="2">
    <source>
        <dbReference type="EMBL" id="MBB2172631.1"/>
    </source>
</evidence>
<dbReference type="RefSeq" id="WP_182979169.1">
    <property type="nucleotide sequence ID" value="NZ_BAABGB010000022.1"/>
</dbReference>
<name>A0A7W4P011_9PROT</name>
<dbReference type="InterPro" id="IPR027417">
    <property type="entry name" value="P-loop_NTPase"/>
</dbReference>
<accession>A0A7W4P011</accession>
<dbReference type="Gene3D" id="3.40.50.300">
    <property type="entry name" value="P-loop containing nucleotide triphosphate hydrolases"/>
    <property type="match status" value="1"/>
</dbReference>
<dbReference type="EMBL" id="JABEQE010000008">
    <property type="protein sequence ID" value="MBB2172631.1"/>
    <property type="molecule type" value="Genomic_DNA"/>
</dbReference>
<dbReference type="PANTHER" id="PTHR32309:SF13">
    <property type="entry name" value="FERRIC ENTEROBACTIN TRANSPORT PROTEIN FEPE"/>
    <property type="match status" value="1"/>
</dbReference>
<proteinExistence type="predicted"/>
<organism evidence="2 3">
    <name type="scientific">Gluconacetobacter asukensis</name>
    <dbReference type="NCBI Taxonomy" id="1017181"/>
    <lineage>
        <taxon>Bacteria</taxon>
        <taxon>Pseudomonadati</taxon>
        <taxon>Pseudomonadota</taxon>
        <taxon>Alphaproteobacteria</taxon>
        <taxon>Acetobacterales</taxon>
        <taxon>Acetobacteraceae</taxon>
        <taxon>Gluconacetobacter</taxon>
    </lineage>
</organism>
<dbReference type="PANTHER" id="PTHR32309">
    <property type="entry name" value="TYROSINE-PROTEIN KINASE"/>
    <property type="match status" value="1"/>
</dbReference>
<dbReference type="GO" id="GO:0005886">
    <property type="term" value="C:plasma membrane"/>
    <property type="evidence" value="ECO:0007669"/>
    <property type="project" value="TreeGrafter"/>
</dbReference>
<dbReference type="InterPro" id="IPR050445">
    <property type="entry name" value="Bact_polysacc_biosynth/exp"/>
</dbReference>
<keyword evidence="1" id="KW-0812">Transmembrane</keyword>
<dbReference type="GO" id="GO:0004713">
    <property type="term" value="F:protein tyrosine kinase activity"/>
    <property type="evidence" value="ECO:0007669"/>
    <property type="project" value="TreeGrafter"/>
</dbReference>
<keyword evidence="1" id="KW-0472">Membrane</keyword>
<feature type="transmembrane region" description="Helical" evidence="1">
    <location>
        <begin position="12"/>
        <end position="35"/>
    </location>
</feature>
<keyword evidence="1" id="KW-1133">Transmembrane helix</keyword>
<comment type="caution">
    <text evidence="2">The sequence shown here is derived from an EMBL/GenBank/DDBJ whole genome shotgun (WGS) entry which is preliminary data.</text>
</comment>
<gene>
    <name evidence="2" type="ORF">HLH35_10970</name>
</gene>
<evidence type="ECO:0000256" key="1">
    <source>
        <dbReference type="SAM" id="Phobius"/>
    </source>
</evidence>
<keyword evidence="3" id="KW-1185">Reference proteome</keyword>
<reference evidence="2 3" key="1">
    <citation type="submission" date="2020-04" db="EMBL/GenBank/DDBJ databases">
        <title>Description of novel Gluconacetobacter.</title>
        <authorList>
            <person name="Sombolestani A."/>
        </authorList>
    </citation>
    <scope>NUCLEOTIDE SEQUENCE [LARGE SCALE GENOMIC DNA]</scope>
    <source>
        <strain evidence="2 3">LMG 27724</strain>
    </source>
</reference>
<evidence type="ECO:0000313" key="3">
    <source>
        <dbReference type="Proteomes" id="UP000577891"/>
    </source>
</evidence>
<dbReference type="AlphaFoldDB" id="A0A7W4P011"/>
<protein>
    <recommendedName>
        <fullName evidence="4">Lipopolysaccharide biosynthesis protein</fullName>
    </recommendedName>
</protein>